<name>A0AA38SDC1_9PEZI</name>
<comment type="caution">
    <text evidence="3">The sequence shown here is derived from an EMBL/GenBank/DDBJ whole genome shotgun (WGS) entry which is preliminary data.</text>
</comment>
<comment type="similarity">
    <text evidence="1">Belongs to the beta-lactamase family.</text>
</comment>
<keyword evidence="4" id="KW-1185">Reference proteome</keyword>
<organism evidence="3 4">
    <name type="scientific">Pleurostoma richardsiae</name>
    <dbReference type="NCBI Taxonomy" id="41990"/>
    <lineage>
        <taxon>Eukaryota</taxon>
        <taxon>Fungi</taxon>
        <taxon>Dikarya</taxon>
        <taxon>Ascomycota</taxon>
        <taxon>Pezizomycotina</taxon>
        <taxon>Sordariomycetes</taxon>
        <taxon>Sordariomycetidae</taxon>
        <taxon>Calosphaeriales</taxon>
        <taxon>Pleurostomataceae</taxon>
        <taxon>Pleurostoma</taxon>
    </lineage>
</organism>
<dbReference type="Proteomes" id="UP001174694">
    <property type="component" value="Unassembled WGS sequence"/>
</dbReference>
<evidence type="ECO:0000313" key="3">
    <source>
        <dbReference type="EMBL" id="KAJ9157546.1"/>
    </source>
</evidence>
<dbReference type="InterPro" id="IPR001466">
    <property type="entry name" value="Beta-lactam-related"/>
</dbReference>
<evidence type="ECO:0000259" key="2">
    <source>
        <dbReference type="Pfam" id="PF00144"/>
    </source>
</evidence>
<dbReference type="EMBL" id="JANBVO010000001">
    <property type="protein sequence ID" value="KAJ9157546.1"/>
    <property type="molecule type" value="Genomic_DNA"/>
</dbReference>
<protein>
    <submittedName>
        <fullName evidence="3">Beta-lactamase/transpeptidase-like protein</fullName>
    </submittedName>
</protein>
<proteinExistence type="inferred from homology"/>
<sequence length="566" mass="62568">MTKLLGTTAGLVGVAIALLAPISPEHYIQQVLSLFRDKPGYPESDRLRCRPFLPKQLLVDHPPLTDEPQIRAAADELRRYLDGLQAEGGFETIAVAVTTAGGPLLVDTRGTLRANESALEGMVVTPHSQYRIASVAKLFPVFLGWLLQQRGIISWDDPVKKHIQDLPENGEDITLYDLATHMSGLGRDWPVGIVQNWPYDVEGGGAPPYNGHDFPTVEELLRSVGDTPRVSPAWTEPQYSNTGAGLLGLALLEAVRAAGVHHGGAEEPSFARLMREEVFELLGMNGSHFLVDEKTAGHVVVPSFMPEVVDQDFLDAMNPAGGQFSSLHDLVTFAQILLDFSQRDSVITRRSLDRWLKPVVSFEEDNLTELGMMWEIIKHRDSNQRLRRVYWKLGLMLAYGSCFAIHPGSSYGVVVLMTGVFPDAAKICYKAFDIFQPAIDAVTADRATDLYEGKWVSDDGLASATVMLEKGVLYLDRLQFNDTDVLSKFPEQSRLALRPTGRTDEFRIDVGFPGFNGLPHMGCYTYWNGKDDYGHKNGNAINLISFLGEAGKRLMNVSSLNSTLHQ</sequence>
<evidence type="ECO:0000313" key="4">
    <source>
        <dbReference type="Proteomes" id="UP001174694"/>
    </source>
</evidence>
<dbReference type="Gene3D" id="3.40.710.10">
    <property type="entry name" value="DD-peptidase/beta-lactamase superfamily"/>
    <property type="match status" value="1"/>
</dbReference>
<dbReference type="PANTHER" id="PTHR22935">
    <property type="entry name" value="PENICILLIN-BINDING PROTEIN"/>
    <property type="match status" value="1"/>
</dbReference>
<evidence type="ECO:0000256" key="1">
    <source>
        <dbReference type="ARBA" id="ARBA00038473"/>
    </source>
</evidence>
<gene>
    <name evidence="3" type="ORF">NKR23_g187</name>
</gene>
<dbReference type="InterPro" id="IPR051478">
    <property type="entry name" value="Beta-lactamase-like_AB/R"/>
</dbReference>
<accession>A0AA38SDC1</accession>
<dbReference type="AlphaFoldDB" id="A0AA38SDC1"/>
<dbReference type="InterPro" id="IPR012338">
    <property type="entry name" value="Beta-lactam/transpept-like"/>
</dbReference>
<dbReference type="SUPFAM" id="SSF56601">
    <property type="entry name" value="beta-lactamase/transpeptidase-like"/>
    <property type="match status" value="1"/>
</dbReference>
<reference evidence="3" key="1">
    <citation type="submission" date="2022-07" db="EMBL/GenBank/DDBJ databases">
        <title>Fungi with potential for degradation of polypropylene.</title>
        <authorList>
            <person name="Gostincar C."/>
        </authorList>
    </citation>
    <scope>NUCLEOTIDE SEQUENCE</scope>
    <source>
        <strain evidence="3">EXF-13308</strain>
    </source>
</reference>
<dbReference type="PANTHER" id="PTHR22935:SF95">
    <property type="entry name" value="BETA-LACTAMASE-LIKE 1-RELATED"/>
    <property type="match status" value="1"/>
</dbReference>
<dbReference type="Pfam" id="PF00144">
    <property type="entry name" value="Beta-lactamase"/>
    <property type="match status" value="1"/>
</dbReference>
<feature type="domain" description="Beta-lactamase-related" evidence="2">
    <location>
        <begin position="77"/>
        <end position="422"/>
    </location>
</feature>